<dbReference type="Proteomes" id="UP000198412">
    <property type="component" value="Unassembled WGS sequence"/>
</dbReference>
<sequence length="109" mass="13089">MELKNTIAEQFVHMVFFWLKDPTNENDRKEFEKAMHKFLNSSVYAKNKHFGQPAKTNRPVIDDSYTYCLKVSFNNLEEHDKYQIEPAHKLFISEAFHLWERVLIYDSES</sequence>
<accession>A0A238VMX4</accession>
<evidence type="ECO:0000313" key="3">
    <source>
        <dbReference type="Proteomes" id="UP000198412"/>
    </source>
</evidence>
<evidence type="ECO:0000259" key="1">
    <source>
        <dbReference type="PROSITE" id="PS51502"/>
    </source>
</evidence>
<keyword evidence="3" id="KW-1185">Reference proteome</keyword>
<dbReference type="Pfam" id="PF07876">
    <property type="entry name" value="Dabb"/>
    <property type="match status" value="1"/>
</dbReference>
<dbReference type="EMBL" id="FZNX01000001">
    <property type="protein sequence ID" value="SNR35531.1"/>
    <property type="molecule type" value="Genomic_DNA"/>
</dbReference>
<evidence type="ECO:0000313" key="2">
    <source>
        <dbReference type="EMBL" id="SNR35531.1"/>
    </source>
</evidence>
<dbReference type="PROSITE" id="PS51502">
    <property type="entry name" value="S_R_A_B_BARREL"/>
    <property type="match status" value="1"/>
</dbReference>
<proteinExistence type="predicted"/>
<dbReference type="AlphaFoldDB" id="A0A238VMX4"/>
<reference evidence="3" key="1">
    <citation type="submission" date="2017-06" db="EMBL/GenBank/DDBJ databases">
        <authorList>
            <person name="Varghese N."/>
            <person name="Submissions S."/>
        </authorList>
    </citation>
    <scope>NUCLEOTIDE SEQUENCE [LARGE SCALE GENOMIC DNA]</scope>
    <source>
        <strain evidence="3">DSM 27993</strain>
    </source>
</reference>
<name>A0A238VMX4_9FLAO</name>
<dbReference type="Gene3D" id="3.30.70.100">
    <property type="match status" value="1"/>
</dbReference>
<organism evidence="2 3">
    <name type="scientific">Lutibacter flavus</name>
    <dbReference type="NCBI Taxonomy" id="691689"/>
    <lineage>
        <taxon>Bacteria</taxon>
        <taxon>Pseudomonadati</taxon>
        <taxon>Bacteroidota</taxon>
        <taxon>Flavobacteriia</taxon>
        <taxon>Flavobacteriales</taxon>
        <taxon>Flavobacteriaceae</taxon>
        <taxon>Lutibacter</taxon>
    </lineage>
</organism>
<dbReference type="SUPFAM" id="SSF54909">
    <property type="entry name" value="Dimeric alpha+beta barrel"/>
    <property type="match status" value="1"/>
</dbReference>
<dbReference type="SMART" id="SM00886">
    <property type="entry name" value="Dabb"/>
    <property type="match status" value="1"/>
</dbReference>
<dbReference type="RefSeq" id="WP_089377050.1">
    <property type="nucleotide sequence ID" value="NZ_FZNX01000001.1"/>
</dbReference>
<protein>
    <submittedName>
        <fullName evidence="2">Stress responsive A/B Barrel Domain</fullName>
    </submittedName>
</protein>
<gene>
    <name evidence="2" type="ORF">SAMN04488111_0732</name>
</gene>
<dbReference type="InterPro" id="IPR013097">
    <property type="entry name" value="Dabb"/>
</dbReference>
<dbReference type="OrthoDB" id="7189263at2"/>
<feature type="domain" description="Stress-response A/B barrel" evidence="1">
    <location>
        <begin position="11"/>
        <end position="107"/>
    </location>
</feature>
<dbReference type="InterPro" id="IPR011008">
    <property type="entry name" value="Dimeric_a/b-barrel"/>
</dbReference>